<keyword evidence="3" id="KW-0732">Signal</keyword>
<organism evidence="5">
    <name type="scientific">Coccolithus braarudii</name>
    <dbReference type="NCBI Taxonomy" id="221442"/>
    <lineage>
        <taxon>Eukaryota</taxon>
        <taxon>Haptista</taxon>
        <taxon>Haptophyta</taxon>
        <taxon>Prymnesiophyceae</taxon>
        <taxon>Coccolithales</taxon>
        <taxon>Coccolithaceae</taxon>
        <taxon>Coccolithus</taxon>
    </lineage>
</organism>
<sequence>VVPRGMLTTLALGVLACSTVHVPSESGTVIARTMELGGYSGQDRALPWTVAVHPRGESMGRFMSVSCGGLGVSWTNAFGYVSVDTTAVVPLAGDGMNEVGLTASTQTLRQSEYMQPSAAGETNATDVCFAAFNTWILGNIGSVRELRARIASGLRIIGQAPSGEYIHWSIDDALGEHVVLEVLDGEIRLHNNTVGIMTNDPDFRWHLRNLNNFANLSPSWPAGGKGIQVQTEIGALPGSIGHGFNLLGLPGDYSPPGRFVRLFYLRQYAVLQAPPKTMNDSIALATGLLANVFINQGTVARSDADGPEGFEFTQYSLLKLPEARQLYYKDYWNTRWRLVRLDEIDFSPTAPAWKERLADGTVGVEDVTARFARARV</sequence>
<dbReference type="AlphaFoldDB" id="A0A7S0PXW3"/>
<evidence type="ECO:0000256" key="3">
    <source>
        <dbReference type="SAM" id="SignalP"/>
    </source>
</evidence>
<name>A0A7S0PXW3_9EUKA</name>
<feature type="domain" description="Choloylglycine hydrolase/NAAA C-terminal" evidence="4">
    <location>
        <begin position="70"/>
        <end position="345"/>
    </location>
</feature>
<dbReference type="Gene3D" id="3.60.60.10">
    <property type="entry name" value="Penicillin V Acylase, Chain A"/>
    <property type="match status" value="1"/>
</dbReference>
<evidence type="ECO:0000256" key="2">
    <source>
        <dbReference type="ARBA" id="ARBA00022801"/>
    </source>
</evidence>
<dbReference type="InterPro" id="IPR029132">
    <property type="entry name" value="CBAH/NAAA_C"/>
</dbReference>
<dbReference type="PANTHER" id="PTHR35527">
    <property type="entry name" value="CHOLOYLGLYCINE HYDROLASE"/>
    <property type="match status" value="1"/>
</dbReference>
<feature type="chain" id="PRO_5030537849" description="Choloylglycine hydrolase/NAAA C-terminal domain-containing protein" evidence="3">
    <location>
        <begin position="17"/>
        <end position="376"/>
    </location>
</feature>
<dbReference type="InterPro" id="IPR029055">
    <property type="entry name" value="Ntn_hydrolases_N"/>
</dbReference>
<dbReference type="GO" id="GO:0016787">
    <property type="term" value="F:hydrolase activity"/>
    <property type="evidence" value="ECO:0007669"/>
    <property type="project" value="UniProtKB-KW"/>
</dbReference>
<dbReference type="InterPro" id="IPR052193">
    <property type="entry name" value="Peptidase_C59"/>
</dbReference>
<proteinExistence type="inferred from homology"/>
<feature type="non-terminal residue" evidence="5">
    <location>
        <position position="1"/>
    </location>
</feature>
<dbReference type="Pfam" id="PF02275">
    <property type="entry name" value="CBAH"/>
    <property type="match status" value="1"/>
</dbReference>
<gene>
    <name evidence="5" type="ORF">CPEL01642_LOCUS1549</name>
</gene>
<reference evidence="5" key="1">
    <citation type="submission" date="2021-01" db="EMBL/GenBank/DDBJ databases">
        <authorList>
            <person name="Corre E."/>
            <person name="Pelletier E."/>
            <person name="Niang G."/>
            <person name="Scheremetjew M."/>
            <person name="Finn R."/>
            <person name="Kale V."/>
            <person name="Holt S."/>
            <person name="Cochrane G."/>
            <person name="Meng A."/>
            <person name="Brown T."/>
            <person name="Cohen L."/>
        </authorList>
    </citation>
    <scope>NUCLEOTIDE SEQUENCE</scope>
    <source>
        <strain evidence="5">PLY182g</strain>
    </source>
</reference>
<protein>
    <recommendedName>
        <fullName evidence="4">Choloylglycine hydrolase/NAAA C-terminal domain-containing protein</fullName>
    </recommendedName>
</protein>
<accession>A0A7S0PXW3</accession>
<keyword evidence="2" id="KW-0378">Hydrolase</keyword>
<feature type="signal peptide" evidence="3">
    <location>
        <begin position="1"/>
        <end position="16"/>
    </location>
</feature>
<evidence type="ECO:0000259" key="4">
    <source>
        <dbReference type="Pfam" id="PF02275"/>
    </source>
</evidence>
<dbReference type="EMBL" id="HBEY01003170">
    <property type="protein sequence ID" value="CAD8598219.1"/>
    <property type="molecule type" value="Transcribed_RNA"/>
</dbReference>
<comment type="similarity">
    <text evidence="1">Belongs to the peptidase C59 family.</text>
</comment>
<evidence type="ECO:0000256" key="1">
    <source>
        <dbReference type="ARBA" id="ARBA00006625"/>
    </source>
</evidence>
<evidence type="ECO:0000313" key="5">
    <source>
        <dbReference type="EMBL" id="CAD8598219.1"/>
    </source>
</evidence>
<dbReference type="PANTHER" id="PTHR35527:SF2">
    <property type="entry name" value="HYDROLASE"/>
    <property type="match status" value="1"/>
</dbReference>
<dbReference type="SUPFAM" id="SSF56235">
    <property type="entry name" value="N-terminal nucleophile aminohydrolases (Ntn hydrolases)"/>
    <property type="match status" value="1"/>
</dbReference>